<keyword evidence="3" id="KW-1185">Reference proteome</keyword>
<sequence length="100" mass="11208">MYKSILAAVTILSFSQVTLAADKSDIWQCMDLESKAVNSDCMVKTIELHSKKDDFFDQLARKQIEPKADAFSTIKYFPAQSLIQVKSFTPESDVLIAANK</sequence>
<evidence type="ECO:0000313" key="3">
    <source>
        <dbReference type="Proteomes" id="UP001157134"/>
    </source>
</evidence>
<evidence type="ECO:0000256" key="1">
    <source>
        <dbReference type="SAM" id="SignalP"/>
    </source>
</evidence>
<dbReference type="EMBL" id="BSSV01000010">
    <property type="protein sequence ID" value="GLX87280.1"/>
    <property type="molecule type" value="Genomic_DNA"/>
</dbReference>
<reference evidence="2 3" key="1">
    <citation type="submission" date="2023-03" db="EMBL/GenBank/DDBJ databases">
        <title>Thalassotalea loyana LMG 22536T draft genome sequence.</title>
        <authorList>
            <person name="Sawabe T."/>
        </authorList>
    </citation>
    <scope>NUCLEOTIDE SEQUENCE [LARGE SCALE GENOMIC DNA]</scope>
    <source>
        <strain evidence="2 3">LMG 22536</strain>
    </source>
</reference>
<dbReference type="Proteomes" id="UP001157134">
    <property type="component" value="Unassembled WGS sequence"/>
</dbReference>
<feature type="signal peptide" evidence="1">
    <location>
        <begin position="1"/>
        <end position="20"/>
    </location>
</feature>
<gene>
    <name evidence="2" type="ORF">tloyanaT_35330</name>
</gene>
<evidence type="ECO:0000313" key="2">
    <source>
        <dbReference type="EMBL" id="GLX87280.1"/>
    </source>
</evidence>
<name>A0ABQ6HJP4_9GAMM</name>
<evidence type="ECO:0008006" key="4">
    <source>
        <dbReference type="Google" id="ProtNLM"/>
    </source>
</evidence>
<proteinExistence type="predicted"/>
<keyword evidence="1" id="KW-0732">Signal</keyword>
<accession>A0ABQ6HJP4</accession>
<organism evidence="2 3">
    <name type="scientific">Thalassotalea loyana</name>
    <dbReference type="NCBI Taxonomy" id="280483"/>
    <lineage>
        <taxon>Bacteria</taxon>
        <taxon>Pseudomonadati</taxon>
        <taxon>Pseudomonadota</taxon>
        <taxon>Gammaproteobacteria</taxon>
        <taxon>Alteromonadales</taxon>
        <taxon>Colwelliaceae</taxon>
        <taxon>Thalassotalea</taxon>
    </lineage>
</organism>
<protein>
    <recommendedName>
        <fullName evidence="4">Pyridine nucleotide transhydrogenase</fullName>
    </recommendedName>
</protein>
<feature type="chain" id="PRO_5045831861" description="Pyridine nucleotide transhydrogenase" evidence="1">
    <location>
        <begin position="21"/>
        <end position="100"/>
    </location>
</feature>
<comment type="caution">
    <text evidence="2">The sequence shown here is derived from an EMBL/GenBank/DDBJ whole genome shotgun (WGS) entry which is preliminary data.</text>
</comment>
<dbReference type="RefSeq" id="WP_284301203.1">
    <property type="nucleotide sequence ID" value="NZ_BSSV01000010.1"/>
</dbReference>